<evidence type="ECO:0000313" key="2">
    <source>
        <dbReference type="EMBL" id="RZC34161.1"/>
    </source>
</evidence>
<comment type="caution">
    <text evidence="2">The sequence shown here is derived from an EMBL/GenBank/DDBJ whole genome shotgun (WGS) entry which is preliminary data.</text>
</comment>
<sequence>MNMTITVTDNIKDLEESVELVIKTQIAAGLFVFGMVIVGFLAVTTFCIYIRRK</sequence>
<accession>A0A482VMI5</accession>
<keyword evidence="1" id="KW-0472">Membrane</keyword>
<dbReference type="OrthoDB" id="6740183at2759"/>
<proteinExistence type="predicted"/>
<evidence type="ECO:0000256" key="1">
    <source>
        <dbReference type="SAM" id="Phobius"/>
    </source>
</evidence>
<protein>
    <submittedName>
        <fullName evidence="2">Uncharacterized protein</fullName>
    </submittedName>
</protein>
<dbReference type="EMBL" id="QDEB01082482">
    <property type="protein sequence ID" value="RZC34161.1"/>
    <property type="molecule type" value="Genomic_DNA"/>
</dbReference>
<name>A0A482VMI5_ASBVE</name>
<keyword evidence="1" id="KW-0812">Transmembrane</keyword>
<dbReference type="AlphaFoldDB" id="A0A482VMI5"/>
<evidence type="ECO:0000313" key="3">
    <source>
        <dbReference type="Proteomes" id="UP000292052"/>
    </source>
</evidence>
<gene>
    <name evidence="2" type="ORF">BDFB_005569</name>
</gene>
<dbReference type="Proteomes" id="UP000292052">
    <property type="component" value="Unassembled WGS sequence"/>
</dbReference>
<feature type="transmembrane region" description="Helical" evidence="1">
    <location>
        <begin position="26"/>
        <end position="50"/>
    </location>
</feature>
<keyword evidence="3" id="KW-1185">Reference proteome</keyword>
<reference evidence="2 3" key="1">
    <citation type="submission" date="2017-03" db="EMBL/GenBank/DDBJ databases">
        <title>Genome of the blue death feigning beetle - Asbolus verrucosus.</title>
        <authorList>
            <person name="Rider S.D."/>
        </authorList>
    </citation>
    <scope>NUCLEOTIDE SEQUENCE [LARGE SCALE GENOMIC DNA]</scope>
    <source>
        <strain evidence="2">Butters</strain>
        <tissue evidence="2">Head and leg muscle</tissue>
    </source>
</reference>
<keyword evidence="1" id="KW-1133">Transmembrane helix</keyword>
<organism evidence="2 3">
    <name type="scientific">Asbolus verrucosus</name>
    <name type="common">Desert ironclad beetle</name>
    <dbReference type="NCBI Taxonomy" id="1661398"/>
    <lineage>
        <taxon>Eukaryota</taxon>
        <taxon>Metazoa</taxon>
        <taxon>Ecdysozoa</taxon>
        <taxon>Arthropoda</taxon>
        <taxon>Hexapoda</taxon>
        <taxon>Insecta</taxon>
        <taxon>Pterygota</taxon>
        <taxon>Neoptera</taxon>
        <taxon>Endopterygota</taxon>
        <taxon>Coleoptera</taxon>
        <taxon>Polyphaga</taxon>
        <taxon>Cucujiformia</taxon>
        <taxon>Tenebrionidae</taxon>
        <taxon>Pimeliinae</taxon>
        <taxon>Asbolus</taxon>
    </lineage>
</organism>